<dbReference type="PANTHER" id="PTHR22306:SF2">
    <property type="entry name" value="CHROMOSOME 7 OPEN READING FRAME 50"/>
    <property type="match status" value="1"/>
</dbReference>
<feature type="region of interest" description="Disordered" evidence="2">
    <location>
        <begin position="508"/>
        <end position="628"/>
    </location>
</feature>
<dbReference type="GeneID" id="59334296"/>
<dbReference type="Proteomes" id="UP000593566">
    <property type="component" value="Unassembled WGS sequence"/>
</dbReference>
<dbReference type="AlphaFoldDB" id="A0A8H6F7W6"/>
<feature type="compositionally biased region" description="Low complexity" evidence="2">
    <location>
        <begin position="231"/>
        <end position="245"/>
    </location>
</feature>
<feature type="domain" description="WKF" evidence="3">
    <location>
        <begin position="278"/>
        <end position="340"/>
    </location>
</feature>
<evidence type="ECO:0000313" key="4">
    <source>
        <dbReference type="EMBL" id="KAF6218542.1"/>
    </source>
</evidence>
<feature type="region of interest" description="Disordered" evidence="2">
    <location>
        <begin position="225"/>
        <end position="275"/>
    </location>
</feature>
<evidence type="ECO:0000313" key="5">
    <source>
        <dbReference type="Proteomes" id="UP000593566"/>
    </source>
</evidence>
<evidence type="ECO:0000259" key="3">
    <source>
        <dbReference type="Pfam" id="PF10180"/>
    </source>
</evidence>
<feature type="compositionally biased region" description="Low complexity" evidence="2">
    <location>
        <begin position="610"/>
        <end position="628"/>
    </location>
</feature>
<proteinExistence type="predicted"/>
<dbReference type="PANTHER" id="PTHR22306">
    <property type="entry name" value="CHROMOSOME 7 OPEN READING FRAME 50"/>
    <property type="match status" value="1"/>
</dbReference>
<feature type="compositionally biased region" description="Polar residues" evidence="2">
    <location>
        <begin position="436"/>
        <end position="453"/>
    </location>
</feature>
<accession>A0A8H6F7W6</accession>
<feature type="compositionally biased region" description="Basic and acidic residues" evidence="2">
    <location>
        <begin position="600"/>
        <end position="609"/>
    </location>
</feature>
<comment type="caution">
    <text evidence="4">The sequence shown here is derived from an EMBL/GenBank/DDBJ whole genome shotgun (WGS) entry which is preliminary data.</text>
</comment>
<dbReference type="InterPro" id="IPR019327">
    <property type="entry name" value="WKF"/>
</dbReference>
<name>A0A8H6F7W6_9LECA</name>
<feature type="compositionally biased region" description="Basic residues" evidence="2">
    <location>
        <begin position="249"/>
        <end position="261"/>
    </location>
</feature>
<keyword evidence="5" id="KW-1185">Reference proteome</keyword>
<reference evidence="4 5" key="1">
    <citation type="journal article" date="2020" name="Genomics">
        <title>Complete, high-quality genomes from long-read metagenomic sequencing of two wolf lichen thalli reveals enigmatic genome architecture.</title>
        <authorList>
            <person name="McKenzie S.K."/>
            <person name="Walston R.F."/>
            <person name="Allen J.L."/>
        </authorList>
    </citation>
    <scope>NUCLEOTIDE SEQUENCE [LARGE SCALE GENOMIC DNA]</scope>
    <source>
        <strain evidence="4">WasteWater1</strain>
    </source>
</reference>
<dbReference type="Pfam" id="PF10180">
    <property type="entry name" value="WKF"/>
    <property type="match status" value="1"/>
</dbReference>
<gene>
    <name evidence="4" type="ORF">HO133_005891</name>
</gene>
<keyword evidence="1" id="KW-0175">Coiled coil</keyword>
<feature type="compositionally biased region" description="Basic residues" evidence="2">
    <location>
        <begin position="549"/>
        <end position="561"/>
    </location>
</feature>
<feature type="compositionally biased region" description="Polar residues" evidence="2">
    <location>
        <begin position="106"/>
        <end position="125"/>
    </location>
</feature>
<evidence type="ECO:0000256" key="2">
    <source>
        <dbReference type="SAM" id="MobiDB-lite"/>
    </source>
</evidence>
<sequence length="628" mass="67891">MSRISEPIHKHVPAWKKLGLKLKYAKEEPENTQPSQNGTVDRRKRKAPAGEEAVVEDAPLERPAKKLKESKWRAEEAGEAVNGNGTSHEAQDEDKLREKIKKSRPSTENSAETVNGNYKSSNEPTNAEKPSKKTKKAKAKLDVSALSINGKLGGTHEQELSPPPALKTTPASKGKSVSFTPDTKTKDGDSVKGLYKAWIAKQIATDPSFDPSTVSPALRSIVPSVVPTPESASPFVSTSTSNSESISKDKKKPTKKPKPRLSKTPSGPGPSRFDPVLTYLTTHHTSPQTWKFSKLHQNQILKHLFSLTHIPSYYDSALLPYIGGLKGTTARSRIRKEALAICGEDEKWLASEPSETERMDNETVAQCNARRRRDYEAAVARIKQALKEKEEEREERDWELLGDKEEWEERIRKRRRAEIVLWNVGREEEAAENESVAVTQQNTSGGNGGRQTNSGFEQIAQAARDPGPAPRVGRGVGMGMGGVEVIDAGGIARASRGKKVVFGEDGAAQAAGTDRVNGFGGANGVGRADGASGVHGVQTPDVGNGARGMKPKRKRKHKRRTGVPDDDESSSESSSSSSEGSDEEEKAQKTGSLSKKKKKDGAEESRDVETSSSGSVSGTSSSGDSDSD</sequence>
<protein>
    <recommendedName>
        <fullName evidence="3">WKF domain-containing protein</fullName>
    </recommendedName>
</protein>
<feature type="compositionally biased region" description="Polar residues" evidence="2">
    <location>
        <begin position="169"/>
        <end position="182"/>
    </location>
</feature>
<dbReference type="RefSeq" id="XP_037147977.1">
    <property type="nucleotide sequence ID" value="XM_037296796.1"/>
</dbReference>
<feature type="compositionally biased region" description="Basic and acidic residues" evidence="2">
    <location>
        <begin position="59"/>
        <end position="76"/>
    </location>
</feature>
<evidence type="ECO:0000256" key="1">
    <source>
        <dbReference type="SAM" id="Coils"/>
    </source>
</evidence>
<feature type="coiled-coil region" evidence="1">
    <location>
        <begin position="372"/>
        <end position="399"/>
    </location>
</feature>
<organism evidence="4 5">
    <name type="scientific">Letharia lupina</name>
    <dbReference type="NCBI Taxonomy" id="560253"/>
    <lineage>
        <taxon>Eukaryota</taxon>
        <taxon>Fungi</taxon>
        <taxon>Dikarya</taxon>
        <taxon>Ascomycota</taxon>
        <taxon>Pezizomycotina</taxon>
        <taxon>Lecanoromycetes</taxon>
        <taxon>OSLEUM clade</taxon>
        <taxon>Lecanoromycetidae</taxon>
        <taxon>Lecanorales</taxon>
        <taxon>Lecanorineae</taxon>
        <taxon>Parmeliaceae</taxon>
        <taxon>Letharia</taxon>
    </lineage>
</organism>
<feature type="region of interest" description="Disordered" evidence="2">
    <location>
        <begin position="25"/>
        <end position="190"/>
    </location>
</feature>
<feature type="region of interest" description="Disordered" evidence="2">
    <location>
        <begin position="432"/>
        <end position="453"/>
    </location>
</feature>
<dbReference type="EMBL" id="JACCJB010000022">
    <property type="protein sequence ID" value="KAF6218542.1"/>
    <property type="molecule type" value="Genomic_DNA"/>
</dbReference>